<reference evidence="1" key="1">
    <citation type="submission" date="2022-10" db="EMBL/GenBank/DDBJ databases">
        <title>Puccinia triticina Genome sequencing and assembly.</title>
        <authorList>
            <person name="Li C."/>
        </authorList>
    </citation>
    <scope>NUCLEOTIDE SEQUENCE</scope>
    <source>
        <strain evidence="1">Pt15</strain>
    </source>
</reference>
<name>A0ABY7DAY1_9BASI</name>
<organism evidence="1 2">
    <name type="scientific">Puccinia triticina</name>
    <dbReference type="NCBI Taxonomy" id="208348"/>
    <lineage>
        <taxon>Eukaryota</taxon>
        <taxon>Fungi</taxon>
        <taxon>Dikarya</taxon>
        <taxon>Basidiomycota</taxon>
        <taxon>Pucciniomycotina</taxon>
        <taxon>Pucciniomycetes</taxon>
        <taxon>Pucciniales</taxon>
        <taxon>Pucciniaceae</taxon>
        <taxon>Puccinia</taxon>
    </lineage>
</organism>
<sequence length="98" mass="11005">MLVSGFQYDCLAYVIAMVSILSVGDPFIHESAIDEDNPTNCLDEQAINETKLLKNADCKDREIRRQKRRQFFKAQQQFASLGSGVSDLFKILAVVGAY</sequence>
<dbReference type="Pfam" id="PF21010">
    <property type="entry name" value="HA2_C"/>
    <property type="match status" value="1"/>
</dbReference>
<dbReference type="RefSeq" id="XP_053027652.1">
    <property type="nucleotide sequence ID" value="XM_053163976.1"/>
</dbReference>
<protein>
    <submittedName>
        <fullName evidence="1">Uncharacterized protein</fullName>
    </submittedName>
</protein>
<dbReference type="GeneID" id="77804761"/>
<keyword evidence="2" id="KW-1185">Reference proteome</keyword>
<dbReference type="Proteomes" id="UP001164743">
    <property type="component" value="Chromosome 16A"/>
</dbReference>
<gene>
    <name evidence="1" type="ORF">PtA15_16A2</name>
</gene>
<accession>A0ABY7DAY1</accession>
<proteinExistence type="predicted"/>
<evidence type="ECO:0000313" key="1">
    <source>
        <dbReference type="EMBL" id="WAQ92097.1"/>
    </source>
</evidence>
<dbReference type="EMBL" id="CP110436">
    <property type="protein sequence ID" value="WAQ92097.1"/>
    <property type="molecule type" value="Genomic_DNA"/>
</dbReference>
<evidence type="ECO:0000313" key="2">
    <source>
        <dbReference type="Proteomes" id="UP001164743"/>
    </source>
</evidence>